<gene>
    <name evidence="1" type="ORF">PACLA_8A006592</name>
</gene>
<dbReference type="Proteomes" id="UP001152795">
    <property type="component" value="Unassembled WGS sequence"/>
</dbReference>
<dbReference type="EMBL" id="CACRXK020011129">
    <property type="protein sequence ID" value="CAB4020792.1"/>
    <property type="molecule type" value="Genomic_DNA"/>
</dbReference>
<feature type="non-terminal residue" evidence="1">
    <location>
        <position position="155"/>
    </location>
</feature>
<keyword evidence="2" id="KW-1185">Reference proteome</keyword>
<dbReference type="AlphaFoldDB" id="A0A7D9EXT1"/>
<evidence type="ECO:0000313" key="1">
    <source>
        <dbReference type="EMBL" id="CAB4020792.1"/>
    </source>
</evidence>
<name>A0A7D9EXT1_PARCT</name>
<proteinExistence type="predicted"/>
<comment type="caution">
    <text evidence="1">The sequence shown here is derived from an EMBL/GenBank/DDBJ whole genome shotgun (WGS) entry which is preliminary data.</text>
</comment>
<accession>A0A7D9EXT1</accession>
<dbReference type="OrthoDB" id="5985799at2759"/>
<sequence>MVEIAQIEEVLKKELAPVHAKLAAVEENLKQSTTSLEFLSTKYDQLLVHSKTTNEKITGLTKTTRTIQADIKINGDMTLEAKGESDELAQYLRRDCLEISGVKPNTEYSSEAIVESIGKVLKVSIEEKDISTAHPLPTFNKDALPKIIVKFTRRN</sequence>
<evidence type="ECO:0000313" key="2">
    <source>
        <dbReference type="Proteomes" id="UP001152795"/>
    </source>
</evidence>
<protein>
    <submittedName>
        <fullName evidence="1">Uncharacterized protein</fullName>
    </submittedName>
</protein>
<organism evidence="1 2">
    <name type="scientific">Paramuricea clavata</name>
    <name type="common">Red gorgonian</name>
    <name type="synonym">Violescent sea-whip</name>
    <dbReference type="NCBI Taxonomy" id="317549"/>
    <lineage>
        <taxon>Eukaryota</taxon>
        <taxon>Metazoa</taxon>
        <taxon>Cnidaria</taxon>
        <taxon>Anthozoa</taxon>
        <taxon>Octocorallia</taxon>
        <taxon>Malacalcyonacea</taxon>
        <taxon>Plexauridae</taxon>
        <taxon>Paramuricea</taxon>
    </lineage>
</organism>
<reference evidence="1" key="1">
    <citation type="submission" date="2020-04" db="EMBL/GenBank/DDBJ databases">
        <authorList>
            <person name="Alioto T."/>
            <person name="Alioto T."/>
            <person name="Gomez Garrido J."/>
        </authorList>
    </citation>
    <scope>NUCLEOTIDE SEQUENCE</scope>
    <source>
        <strain evidence="1">A484AB</strain>
    </source>
</reference>